<evidence type="ECO:0000256" key="1">
    <source>
        <dbReference type="SAM" id="Phobius"/>
    </source>
</evidence>
<keyword evidence="3" id="KW-1185">Reference proteome</keyword>
<sequence length="301" mass="31805">MAVGHVNLDIKLRAKNLNAELGKIEKQFQSTVSGIKNMLIASKLGSFLLAGANDSINQYMTNMRLLAGLSESGLGKENSTRLLEIADGFENIGYNAEMAADSFNQFIITGKATVLQSIGIYLDQNQKSILATATAQDRLNWVMSEGNKKMQEQAKNMPEHIRNQLELRKAIDDTKKALGSSFLQVINNMVNALGGLGNALRIAIAAFAAYKIAMIIGNVAIGISKAIALGSVFSAPIAIAMGVGALASIGALIGAAGLAFSSIPNSDNSSKQDVNVDVSNDIVINVSSDRYGREIVQGGGK</sequence>
<feature type="transmembrane region" description="Helical" evidence="1">
    <location>
        <begin position="235"/>
        <end position="260"/>
    </location>
</feature>
<keyword evidence="1" id="KW-0472">Membrane</keyword>
<proteinExistence type="predicted"/>
<name>N9TS80_9BACT</name>
<accession>N9TS80</accession>
<gene>
    <name evidence="2" type="ORF">MBVG_6930</name>
</gene>
<dbReference type="EMBL" id="AORH01000034">
    <property type="protein sequence ID" value="ENY69014.1"/>
    <property type="molecule type" value="Genomic_DNA"/>
</dbReference>
<feature type="transmembrane region" description="Helical" evidence="1">
    <location>
        <begin position="199"/>
        <end position="223"/>
    </location>
</feature>
<organism evidence="2 3">
    <name type="scientific">Mycoplasmopsis bovigenitalium 51080</name>
    <dbReference type="NCBI Taxonomy" id="1188235"/>
    <lineage>
        <taxon>Bacteria</taxon>
        <taxon>Bacillati</taxon>
        <taxon>Mycoplasmatota</taxon>
        <taxon>Mycoplasmoidales</taxon>
        <taxon>Metamycoplasmataceae</taxon>
        <taxon>Mycoplasmopsis</taxon>
    </lineage>
</organism>
<evidence type="ECO:0000313" key="3">
    <source>
        <dbReference type="Proteomes" id="UP000013220"/>
    </source>
</evidence>
<dbReference type="OrthoDB" id="399143at2"/>
<protein>
    <submittedName>
        <fullName evidence="2">Uncharacterized protein</fullName>
    </submittedName>
</protein>
<dbReference type="Proteomes" id="UP000013220">
    <property type="component" value="Unassembled WGS sequence"/>
</dbReference>
<reference evidence="2 3" key="1">
    <citation type="journal article" date="2013" name="Genome Announc.">
        <title>Draft Genome Sequences of Mycoplasma alkalescens, Mycoplasma arginini, and Mycoplasma bovigenitalium, Three Species with Equivocal Pathogenic Status for Cattle.</title>
        <authorList>
            <person name="Manso-Silvan L."/>
            <person name="Tardy F."/>
            <person name="Baranowski E."/>
            <person name="Barre A."/>
            <person name="Blanchard A."/>
            <person name="Breton M."/>
            <person name="Couture C."/>
            <person name="Citti C."/>
            <person name="Dordet-Frisoni E."/>
            <person name="Dupuy V."/>
            <person name="Gaurivaud P."/>
            <person name="Jacob D."/>
            <person name="Lemaitre C."/>
            <person name="Nikolski M."/>
            <person name="Nouvel L.X."/>
            <person name="Poumarat F."/>
            <person name="Thebault P."/>
            <person name="Theil S."/>
            <person name="Thiaucourt F."/>
            <person name="Sirand-Pugnet P."/>
        </authorList>
    </citation>
    <scope>NUCLEOTIDE SEQUENCE [LARGE SCALE GENOMIC DNA]</scope>
    <source>
        <strain evidence="2 3">51080</strain>
    </source>
</reference>
<keyword evidence="1" id="KW-0812">Transmembrane</keyword>
<dbReference type="AlphaFoldDB" id="N9TS80"/>
<dbReference type="RefSeq" id="WP_004421617.1">
    <property type="nucleotide sequence ID" value="NZ_AORH01000034.1"/>
</dbReference>
<evidence type="ECO:0000313" key="2">
    <source>
        <dbReference type="EMBL" id="ENY69014.1"/>
    </source>
</evidence>
<keyword evidence="1" id="KW-1133">Transmembrane helix</keyword>
<comment type="caution">
    <text evidence="2">The sequence shown here is derived from an EMBL/GenBank/DDBJ whole genome shotgun (WGS) entry which is preliminary data.</text>
</comment>
<dbReference type="STRING" id="1188235.MBVG_6930"/>
<dbReference type="eggNOG" id="ENOG5030NF8">
    <property type="taxonomic scope" value="Bacteria"/>
</dbReference>
<dbReference type="PATRIC" id="fig|1188235.3.peg.691"/>